<accession>A0A2P5BNS3</accession>
<dbReference type="AlphaFoldDB" id="A0A2P5BNS3"/>
<dbReference type="OrthoDB" id="10415959at2759"/>
<sequence length="154" mass="16463">MADSSSKKSPSSSGGTKSRPGRDIFYEPRNYSNSVAPTSSDSKYDAYSRISTMSSLSERITRSNYRPQPDAFSLRSHSPSVASNFSFGDHQGSAGNCKFDDDVESTAARISRSSYVASQLSGASSAPSWLDHGSSSVASQKNSNATRPDPHTSF</sequence>
<keyword evidence="3" id="KW-1185">Reference proteome</keyword>
<protein>
    <submittedName>
        <fullName evidence="2">Uncharacterized protein</fullName>
    </submittedName>
</protein>
<reference evidence="3" key="1">
    <citation type="submission" date="2016-06" db="EMBL/GenBank/DDBJ databases">
        <title>Parallel loss of symbiosis genes in relatives of nitrogen-fixing non-legume Parasponia.</title>
        <authorList>
            <person name="Van Velzen R."/>
            <person name="Holmer R."/>
            <person name="Bu F."/>
            <person name="Rutten L."/>
            <person name="Van Zeijl A."/>
            <person name="Liu W."/>
            <person name="Santuari L."/>
            <person name="Cao Q."/>
            <person name="Sharma T."/>
            <person name="Shen D."/>
            <person name="Roswanjaya Y."/>
            <person name="Wardhani T."/>
            <person name="Kalhor M.S."/>
            <person name="Jansen J."/>
            <person name="Van den Hoogen J."/>
            <person name="Gungor B."/>
            <person name="Hartog M."/>
            <person name="Hontelez J."/>
            <person name="Verver J."/>
            <person name="Yang W.-C."/>
            <person name="Schijlen E."/>
            <person name="Repin R."/>
            <person name="Schilthuizen M."/>
            <person name="Schranz E."/>
            <person name="Heidstra R."/>
            <person name="Miyata K."/>
            <person name="Fedorova E."/>
            <person name="Kohlen W."/>
            <person name="Bisseling T."/>
            <person name="Smit S."/>
            <person name="Geurts R."/>
        </authorList>
    </citation>
    <scope>NUCLEOTIDE SEQUENCE [LARGE SCALE GENOMIC DNA]</scope>
    <source>
        <strain evidence="3">cv. WU1-14</strain>
    </source>
</reference>
<proteinExistence type="predicted"/>
<name>A0A2P5BNS3_PARAD</name>
<feature type="region of interest" description="Disordered" evidence="1">
    <location>
        <begin position="1"/>
        <end position="78"/>
    </location>
</feature>
<evidence type="ECO:0000313" key="2">
    <source>
        <dbReference type="EMBL" id="PON50446.1"/>
    </source>
</evidence>
<dbReference type="EMBL" id="JXTB01000245">
    <property type="protein sequence ID" value="PON50446.1"/>
    <property type="molecule type" value="Genomic_DNA"/>
</dbReference>
<evidence type="ECO:0000313" key="3">
    <source>
        <dbReference type="Proteomes" id="UP000237105"/>
    </source>
</evidence>
<feature type="compositionally biased region" description="Low complexity" evidence="1">
    <location>
        <begin position="7"/>
        <end position="18"/>
    </location>
</feature>
<organism evidence="2 3">
    <name type="scientific">Parasponia andersonii</name>
    <name type="common">Sponia andersonii</name>
    <dbReference type="NCBI Taxonomy" id="3476"/>
    <lineage>
        <taxon>Eukaryota</taxon>
        <taxon>Viridiplantae</taxon>
        <taxon>Streptophyta</taxon>
        <taxon>Embryophyta</taxon>
        <taxon>Tracheophyta</taxon>
        <taxon>Spermatophyta</taxon>
        <taxon>Magnoliopsida</taxon>
        <taxon>eudicotyledons</taxon>
        <taxon>Gunneridae</taxon>
        <taxon>Pentapetalae</taxon>
        <taxon>rosids</taxon>
        <taxon>fabids</taxon>
        <taxon>Rosales</taxon>
        <taxon>Cannabaceae</taxon>
        <taxon>Parasponia</taxon>
    </lineage>
</organism>
<feature type="compositionally biased region" description="Polar residues" evidence="1">
    <location>
        <begin position="49"/>
        <end position="66"/>
    </location>
</feature>
<gene>
    <name evidence="2" type="ORF">PanWU01x14_223110</name>
</gene>
<feature type="region of interest" description="Disordered" evidence="1">
    <location>
        <begin position="123"/>
        <end position="154"/>
    </location>
</feature>
<comment type="caution">
    <text evidence="2">The sequence shown here is derived from an EMBL/GenBank/DDBJ whole genome shotgun (WGS) entry which is preliminary data.</text>
</comment>
<evidence type="ECO:0000256" key="1">
    <source>
        <dbReference type="SAM" id="MobiDB-lite"/>
    </source>
</evidence>
<feature type="compositionally biased region" description="Polar residues" evidence="1">
    <location>
        <begin position="30"/>
        <end position="41"/>
    </location>
</feature>
<dbReference type="Proteomes" id="UP000237105">
    <property type="component" value="Unassembled WGS sequence"/>
</dbReference>